<evidence type="ECO:0000256" key="1">
    <source>
        <dbReference type="SAM" id="Phobius"/>
    </source>
</evidence>
<keyword evidence="1" id="KW-1133">Transmembrane helix</keyword>
<reference evidence="2" key="1">
    <citation type="journal article" date="2021" name="Nat. Commun.">
        <title>Genetic determinants of endophytism in the Arabidopsis root mycobiome.</title>
        <authorList>
            <person name="Mesny F."/>
            <person name="Miyauchi S."/>
            <person name="Thiergart T."/>
            <person name="Pickel B."/>
            <person name="Atanasova L."/>
            <person name="Karlsson M."/>
            <person name="Huettel B."/>
            <person name="Barry K.W."/>
            <person name="Haridas S."/>
            <person name="Chen C."/>
            <person name="Bauer D."/>
            <person name="Andreopoulos W."/>
            <person name="Pangilinan J."/>
            <person name="LaButti K."/>
            <person name="Riley R."/>
            <person name="Lipzen A."/>
            <person name="Clum A."/>
            <person name="Drula E."/>
            <person name="Henrissat B."/>
            <person name="Kohler A."/>
            <person name="Grigoriev I.V."/>
            <person name="Martin F.M."/>
            <person name="Hacquard S."/>
        </authorList>
    </citation>
    <scope>NUCLEOTIDE SEQUENCE</scope>
    <source>
        <strain evidence="2">MPI-CAGE-CH-0235</strain>
    </source>
</reference>
<keyword evidence="1" id="KW-0812">Transmembrane</keyword>
<dbReference type="AlphaFoldDB" id="A0A8K0T378"/>
<protein>
    <submittedName>
        <fullName evidence="2">Uncharacterized protein</fullName>
    </submittedName>
</protein>
<accession>A0A8K0T378</accession>
<comment type="caution">
    <text evidence="2">The sequence shown here is derived from an EMBL/GenBank/DDBJ whole genome shotgun (WGS) entry which is preliminary data.</text>
</comment>
<feature type="transmembrane region" description="Helical" evidence="1">
    <location>
        <begin position="89"/>
        <end position="108"/>
    </location>
</feature>
<dbReference type="Proteomes" id="UP000813444">
    <property type="component" value="Unassembled WGS sequence"/>
</dbReference>
<proteinExistence type="predicted"/>
<dbReference type="EMBL" id="JAGPNK010000001">
    <property type="protein sequence ID" value="KAH7329376.1"/>
    <property type="molecule type" value="Genomic_DNA"/>
</dbReference>
<keyword evidence="1" id="KW-0472">Membrane</keyword>
<evidence type="ECO:0000313" key="2">
    <source>
        <dbReference type="EMBL" id="KAH7329376.1"/>
    </source>
</evidence>
<evidence type="ECO:0000313" key="3">
    <source>
        <dbReference type="Proteomes" id="UP000813444"/>
    </source>
</evidence>
<gene>
    <name evidence="2" type="ORF">B0I35DRAFT_43580</name>
</gene>
<feature type="transmembrane region" description="Helical" evidence="1">
    <location>
        <begin position="57"/>
        <end position="77"/>
    </location>
</feature>
<sequence>MGNTGSGRSRRRSKPASPMQAAACCTCRMIRHVEWAPPKTATFWASRWLCATGSLEILDRLSLLCICPPFFYFIIVLFTESSTEAMEGIYQIAIFHWAHSVFSVFWGWEGIRRSWYRSWNTRRLGACTVPLVYGKYPRI</sequence>
<organism evidence="2 3">
    <name type="scientific">Stachybotrys elegans</name>
    <dbReference type="NCBI Taxonomy" id="80388"/>
    <lineage>
        <taxon>Eukaryota</taxon>
        <taxon>Fungi</taxon>
        <taxon>Dikarya</taxon>
        <taxon>Ascomycota</taxon>
        <taxon>Pezizomycotina</taxon>
        <taxon>Sordariomycetes</taxon>
        <taxon>Hypocreomycetidae</taxon>
        <taxon>Hypocreales</taxon>
        <taxon>Stachybotryaceae</taxon>
        <taxon>Stachybotrys</taxon>
    </lineage>
</organism>
<name>A0A8K0T378_9HYPO</name>
<keyword evidence="3" id="KW-1185">Reference proteome</keyword>